<name>A0A372LFT9_9BACI</name>
<dbReference type="PANTHER" id="PTHR24421">
    <property type="entry name" value="NITRATE/NITRITE SENSOR PROTEIN NARX-RELATED"/>
    <property type="match status" value="1"/>
</dbReference>
<dbReference type="CDD" id="cd16917">
    <property type="entry name" value="HATPase_UhpB-NarQ-NarX-like"/>
    <property type="match status" value="1"/>
</dbReference>
<dbReference type="GO" id="GO:0016020">
    <property type="term" value="C:membrane"/>
    <property type="evidence" value="ECO:0007669"/>
    <property type="project" value="InterPro"/>
</dbReference>
<feature type="domain" description="Histidine kinase/HSP90-like ATPase" evidence="6">
    <location>
        <begin position="282"/>
        <end position="371"/>
    </location>
</feature>
<evidence type="ECO:0000256" key="4">
    <source>
        <dbReference type="ARBA" id="ARBA00022777"/>
    </source>
</evidence>
<dbReference type="GO" id="GO:0046983">
    <property type="term" value="F:protein dimerization activity"/>
    <property type="evidence" value="ECO:0007669"/>
    <property type="project" value="InterPro"/>
</dbReference>
<dbReference type="OrthoDB" id="9795828at2"/>
<dbReference type="RefSeq" id="WP_117321018.1">
    <property type="nucleotide sequence ID" value="NZ_QVTD01000003.1"/>
</dbReference>
<dbReference type="SUPFAM" id="SSF55874">
    <property type="entry name" value="ATPase domain of HSP90 chaperone/DNA topoisomerase II/histidine kinase"/>
    <property type="match status" value="1"/>
</dbReference>
<dbReference type="Gene3D" id="1.20.5.1930">
    <property type="match status" value="1"/>
</dbReference>
<keyword evidence="5" id="KW-0902">Two-component regulatory system</keyword>
<keyword evidence="3" id="KW-0808">Transferase</keyword>
<dbReference type="InterPro" id="IPR050482">
    <property type="entry name" value="Sensor_HK_TwoCompSys"/>
</dbReference>
<dbReference type="InterPro" id="IPR029016">
    <property type="entry name" value="GAF-like_dom_sf"/>
</dbReference>
<dbReference type="Gene3D" id="3.30.565.10">
    <property type="entry name" value="Histidine kinase-like ATPase, C-terminal domain"/>
    <property type="match status" value="1"/>
</dbReference>
<evidence type="ECO:0000256" key="2">
    <source>
        <dbReference type="ARBA" id="ARBA00012438"/>
    </source>
</evidence>
<dbReference type="Gene3D" id="3.30.450.40">
    <property type="match status" value="1"/>
</dbReference>
<dbReference type="Proteomes" id="UP000262939">
    <property type="component" value="Unassembled WGS sequence"/>
</dbReference>
<dbReference type="Pfam" id="PF13185">
    <property type="entry name" value="GAF_2"/>
    <property type="match status" value="1"/>
</dbReference>
<dbReference type="AlphaFoldDB" id="A0A372LFT9"/>
<proteinExistence type="predicted"/>
<dbReference type="InterPro" id="IPR003594">
    <property type="entry name" value="HATPase_dom"/>
</dbReference>
<evidence type="ECO:0000259" key="7">
    <source>
        <dbReference type="Pfam" id="PF07730"/>
    </source>
</evidence>
<organism evidence="9 10">
    <name type="scientific">Peribacillus glennii</name>
    <dbReference type="NCBI Taxonomy" id="2303991"/>
    <lineage>
        <taxon>Bacteria</taxon>
        <taxon>Bacillati</taxon>
        <taxon>Bacillota</taxon>
        <taxon>Bacilli</taxon>
        <taxon>Bacillales</taxon>
        <taxon>Bacillaceae</taxon>
        <taxon>Peribacillus</taxon>
    </lineage>
</organism>
<gene>
    <name evidence="9" type="ORF">D0466_02650</name>
</gene>
<dbReference type="InterPro" id="IPR036890">
    <property type="entry name" value="HATPase_C_sf"/>
</dbReference>
<evidence type="ECO:0000313" key="9">
    <source>
        <dbReference type="EMBL" id="RFU64842.1"/>
    </source>
</evidence>
<dbReference type="Pfam" id="PF02518">
    <property type="entry name" value="HATPase_c"/>
    <property type="match status" value="1"/>
</dbReference>
<protein>
    <recommendedName>
        <fullName evidence="2">histidine kinase</fullName>
        <ecNumber evidence="2">2.7.13.3</ecNumber>
    </recommendedName>
</protein>
<dbReference type="SUPFAM" id="SSF55781">
    <property type="entry name" value="GAF domain-like"/>
    <property type="match status" value="1"/>
</dbReference>
<evidence type="ECO:0000313" key="10">
    <source>
        <dbReference type="Proteomes" id="UP000262939"/>
    </source>
</evidence>
<dbReference type="EC" id="2.7.13.3" evidence="2"/>
<dbReference type="PANTHER" id="PTHR24421:SF40">
    <property type="entry name" value="SENSOR HISTIDINE KINASE YHCY"/>
    <property type="match status" value="1"/>
</dbReference>
<evidence type="ECO:0000256" key="5">
    <source>
        <dbReference type="ARBA" id="ARBA00023012"/>
    </source>
</evidence>
<dbReference type="InterPro" id="IPR003018">
    <property type="entry name" value="GAF"/>
</dbReference>
<keyword evidence="4" id="KW-0418">Kinase</keyword>
<evidence type="ECO:0000259" key="8">
    <source>
        <dbReference type="Pfam" id="PF13185"/>
    </source>
</evidence>
<feature type="domain" description="GAF" evidence="8">
    <location>
        <begin position="29"/>
        <end position="166"/>
    </location>
</feature>
<feature type="domain" description="Signal transduction histidine kinase subgroup 3 dimerisation and phosphoacceptor" evidence="7">
    <location>
        <begin position="183"/>
        <end position="248"/>
    </location>
</feature>
<comment type="catalytic activity">
    <reaction evidence="1">
        <text>ATP + protein L-histidine = ADP + protein N-phospho-L-histidine.</text>
        <dbReference type="EC" id="2.7.13.3"/>
    </reaction>
</comment>
<sequence>MAERNHLHELTIMKQISATLNEGTETPVVLNDVLSKLLEVTGFETGWIFLFHENDNFDMIASRNLPPALLNEKYKPMCGSNCWCVNRYMKGKLQNATNIIECQRLEDAIENNWGDTLGLTHHATVPLRSGEERFGILNVASAGKERFQCEELALLEAIAFQIGNTIKRIRLTEQAKEMALLEERNRLAQDLHDSVNQLLYSINLMAKAGSAAENNMEHTEVFRNIQSITQYAQAEMKALIWQLRPKGLEKGIISALIGYGEMLGLQVHTSVKGVVMLPAQIEELLWRIGQEAINNCQKHAGEREIFFDFVFKPDHVEVVIKDNGCGFQYDPAIEIPTLGLANMKNRAEGACGHFSIHTSHGKGTTISVSIPF</sequence>
<dbReference type="Pfam" id="PF07730">
    <property type="entry name" value="HisKA_3"/>
    <property type="match status" value="1"/>
</dbReference>
<dbReference type="GO" id="GO:0000155">
    <property type="term" value="F:phosphorelay sensor kinase activity"/>
    <property type="evidence" value="ECO:0007669"/>
    <property type="project" value="InterPro"/>
</dbReference>
<comment type="caution">
    <text evidence="9">The sequence shown here is derived from an EMBL/GenBank/DDBJ whole genome shotgun (WGS) entry which is preliminary data.</text>
</comment>
<evidence type="ECO:0000256" key="1">
    <source>
        <dbReference type="ARBA" id="ARBA00000085"/>
    </source>
</evidence>
<dbReference type="EMBL" id="QVTD01000003">
    <property type="protein sequence ID" value="RFU64842.1"/>
    <property type="molecule type" value="Genomic_DNA"/>
</dbReference>
<evidence type="ECO:0000256" key="3">
    <source>
        <dbReference type="ARBA" id="ARBA00022679"/>
    </source>
</evidence>
<reference evidence="9 10" key="1">
    <citation type="submission" date="2018-08" db="EMBL/GenBank/DDBJ databases">
        <title>Bacillus chawlae sp. nov., Bacillus glennii sp. nov., and Bacillus saganii sp. nov. Isolated from the Vehicle Assembly Building at Kennedy Space Center where the Viking Spacecraft were Assembled.</title>
        <authorList>
            <person name="Seuylemezian A."/>
            <person name="Vaishampayan P."/>
        </authorList>
    </citation>
    <scope>NUCLEOTIDE SEQUENCE [LARGE SCALE GENOMIC DNA]</scope>
    <source>
        <strain evidence="9 10">V44-8</strain>
    </source>
</reference>
<accession>A0A372LFT9</accession>
<dbReference type="InterPro" id="IPR011712">
    <property type="entry name" value="Sig_transdc_His_kin_sub3_dim/P"/>
</dbReference>
<evidence type="ECO:0000259" key="6">
    <source>
        <dbReference type="Pfam" id="PF02518"/>
    </source>
</evidence>
<keyword evidence="10" id="KW-1185">Reference proteome</keyword>